<keyword evidence="9" id="KW-1185">Reference proteome</keyword>
<dbReference type="InterPro" id="IPR001650">
    <property type="entry name" value="Helicase_C-like"/>
</dbReference>
<comment type="caution">
    <text evidence="8">The sequence shown here is derived from an EMBL/GenBank/DDBJ whole genome shotgun (WGS) entry which is preliminary data.</text>
</comment>
<dbReference type="PROSITE" id="PS51194">
    <property type="entry name" value="HELICASE_CTER"/>
    <property type="match status" value="1"/>
</dbReference>
<evidence type="ECO:0000313" key="8">
    <source>
        <dbReference type="EMBL" id="KAF9063770.1"/>
    </source>
</evidence>
<dbReference type="GO" id="GO:0005524">
    <property type="term" value="F:ATP binding"/>
    <property type="evidence" value="ECO:0007669"/>
    <property type="project" value="UniProtKB-KW"/>
</dbReference>
<evidence type="ECO:0000256" key="1">
    <source>
        <dbReference type="ARBA" id="ARBA00022741"/>
    </source>
</evidence>
<feature type="domain" description="Helicase C-terminal" evidence="7">
    <location>
        <begin position="1154"/>
        <end position="1314"/>
    </location>
</feature>
<dbReference type="PANTHER" id="PTHR44533:SF4">
    <property type="entry name" value="DEAD_H RNA HELICASE, PUTATIVE-RELATED"/>
    <property type="match status" value="1"/>
</dbReference>
<evidence type="ECO:0008006" key="10">
    <source>
        <dbReference type="Google" id="ProtNLM"/>
    </source>
</evidence>
<dbReference type="InterPro" id="IPR014001">
    <property type="entry name" value="Helicase_ATP-bd"/>
</dbReference>
<dbReference type="CDD" id="cd18025">
    <property type="entry name" value="DEXHc_DDX60"/>
    <property type="match status" value="1"/>
</dbReference>
<dbReference type="FunFam" id="3.40.50.300:FF:001039">
    <property type="entry name" value="ATP-dependent RNA helicase DDX60"/>
    <property type="match status" value="1"/>
</dbReference>
<dbReference type="InterPro" id="IPR027417">
    <property type="entry name" value="P-loop_NTPase"/>
</dbReference>
<dbReference type="Pfam" id="PF26076">
    <property type="entry name" value="WHD_DDX60"/>
    <property type="match status" value="1"/>
</dbReference>
<dbReference type="Gene3D" id="3.40.50.300">
    <property type="entry name" value="P-loop containing nucleotide triphosphate hydrolases"/>
    <property type="match status" value="2"/>
</dbReference>
<dbReference type="GO" id="GO:0016787">
    <property type="term" value="F:hydrolase activity"/>
    <property type="evidence" value="ECO:0007669"/>
    <property type="project" value="UniProtKB-KW"/>
</dbReference>
<accession>A0A9P5PKQ7</accession>
<feature type="region of interest" description="Disordered" evidence="5">
    <location>
        <begin position="1654"/>
        <end position="1679"/>
    </location>
</feature>
<evidence type="ECO:0000256" key="4">
    <source>
        <dbReference type="ARBA" id="ARBA00022840"/>
    </source>
</evidence>
<sequence>MDLENFEDGPPELHSSASPRNLGQQLSPKVALHVLDDLWFTQATRRARWMDLIGDYGGKETFFIHGDSLIQLVLDTPSLALGRSFEDMRIDNSFQLLHAKFILEKYISEFTQREATFEIIFFDGVRHTSIGTGGSGFSQNSRALARKMLFHHMVNINIPNHSFESPEDPAWLDLVSRKQPMFIMANDGGTPIDVHENQYKQALLQRHLLFQLSCQGLAFALLKGAEYRDSKVMTFVYESRAHIKNLGLGLQHTISLARYELDEHLGYPTPLSVSAPQHPLAWWSTLLPNEDLSRIFLLHALVLPRIPVQLLARKLPMLHANLESLLQETFLPSVFRILAQSDAGSPDIDGRLFLEVLWFIIQTKATSVEQIFPSESLQGIDAELLSFDGPSLATQYPCPPIPVVTAPPPQQYLLLPFSNPVFDSALANVHIQNTIEGDTNLPKSIFGMDILAEDTRHWHNTRSILPTYLGGQKSTLLTEWQKRRRDRRMQRDQARLQTQAASLTGASGNMLQKIVISPVGSGSGKTKQRNTKPARMTGADKTRAKIQEEKSKKTDKEAAEWWKGKLKTMSPLTIEEQFESVVVLRRSRSPNATHPSIAFEIHLYQLHLVLKAWTMQSNPDIQCDDMVVKILRLLSEIKALRATIPADAHKFLKDLCTSIGFESFTSSLVSDVNESLDSCAFKPIKLVSKNVPLYSFMAISSSPIEWQLEHFGEYMDRSMDSAPDTRVVFSPDRWQREVLDAIDRNESLLALAPTSAGKTFISFYAMEKVLRGSDDGILVYVAPTKALVNQIAAEVYGRFSKNYTGNQTLLAILTRDTRTGDVQRAQILITVPEMLGILILSPALARNWTSRVKRIILDEIHSIGQEEGGAVWEQIILLAPCPIIGLSATIGSPEKFNEWLESVQRTHLFPHVYIQHPHRYSHLRKLFFLPSSTECSLTSLSSHTVSNRLTFLHPISLLSDNSNTLPIDMALESRDCLSLYRALYRHSLVKNDSLSPNTFFKGRDLLCQKDILEYEKDLKDVVVHSMTHNPSSLKKVISSLTPYDLTKPEVDVPPSKEKFLEGLLTLVCDLHKLENLPAIFFSFDRTDCELIAQFLVKRLKSAEEEWKRTSSKWKAKLAEVENWRKMDKIRTARREKEMKQKKDHDAPKEDTSSYAWQATFNEDDALPEFSFAGRPSSQEELEESIQELSWRPVPTWAIEALRRGVAVHHAGMSKAYRVTIENLFRQGFIRVMVSTGTLALGINAPARTSVFCADSPFLTALMYRQCAGRAGRRGFDLLGNVVFYGLPYSRVQRLVLSRLPALGDSFPLTSTFILRLFNLLQGSDYAEFAVQSIKSVMNLPRISHRSEMGRDQVLHHVRFSIEYLRRIGLLNREGKPTNLFGMSTHLYHTEPSNFALVHLFETGVIHKICGQSSSVKAEADLLLLLSHLFGRKYIPGNYSQPELIERLRKKYPSRIILPTLPSNIGKKLQQHNNDILKMFSSYALSYAAEHQEALGIDNALPLSGPAAPTSPFDSAFIDHLVQTKIEPTARSIFASTSGLDDNFTSIYDLVSTVRNGIFLHEHAIPSMQRFIDYSGLRTVAPEHELNAYIFDFYSHGQASTLAEANGIRRGDVWYALQEFELTLKTIRASLQELLIQLSLARSKEIQDVSELLDSEANQKEYDDDDEQEDDGIEGFKRPPKTSHNDWKVYEMFDLITKNFTEKYHGIFA</sequence>
<dbReference type="InterPro" id="IPR052431">
    <property type="entry name" value="SKI2_subfamily_helicases"/>
</dbReference>
<dbReference type="SMART" id="SM00487">
    <property type="entry name" value="DEXDc"/>
    <property type="match status" value="1"/>
</dbReference>
<protein>
    <recommendedName>
        <fullName evidence="10">P-loop containing nucleoside triphosphate hydrolase protein</fullName>
    </recommendedName>
</protein>
<dbReference type="Proteomes" id="UP000772434">
    <property type="component" value="Unassembled WGS sequence"/>
</dbReference>
<evidence type="ECO:0000256" key="2">
    <source>
        <dbReference type="ARBA" id="ARBA00022801"/>
    </source>
</evidence>
<keyword evidence="4" id="KW-0067">ATP-binding</keyword>
<feature type="compositionally biased region" description="Acidic residues" evidence="5">
    <location>
        <begin position="1661"/>
        <end position="1672"/>
    </location>
</feature>
<evidence type="ECO:0000256" key="5">
    <source>
        <dbReference type="SAM" id="MobiDB-lite"/>
    </source>
</evidence>
<feature type="domain" description="Helicase ATP-binding" evidence="6">
    <location>
        <begin position="739"/>
        <end position="908"/>
    </location>
</feature>
<keyword evidence="3" id="KW-0347">Helicase</keyword>
<dbReference type="OrthoDB" id="2320933at2759"/>
<feature type="compositionally biased region" description="Basic and acidic residues" evidence="5">
    <location>
        <begin position="538"/>
        <end position="553"/>
    </location>
</feature>
<feature type="region of interest" description="Disordered" evidence="5">
    <location>
        <begin position="518"/>
        <end position="553"/>
    </location>
</feature>
<dbReference type="Pfam" id="PF00270">
    <property type="entry name" value="DEAD"/>
    <property type="match status" value="1"/>
</dbReference>
<organism evidence="8 9">
    <name type="scientific">Rhodocollybia butyracea</name>
    <dbReference type="NCBI Taxonomy" id="206335"/>
    <lineage>
        <taxon>Eukaryota</taxon>
        <taxon>Fungi</taxon>
        <taxon>Dikarya</taxon>
        <taxon>Basidiomycota</taxon>
        <taxon>Agaricomycotina</taxon>
        <taxon>Agaricomycetes</taxon>
        <taxon>Agaricomycetidae</taxon>
        <taxon>Agaricales</taxon>
        <taxon>Marasmiineae</taxon>
        <taxon>Omphalotaceae</taxon>
        <taxon>Rhodocollybia</taxon>
    </lineage>
</organism>
<dbReference type="SMART" id="SM00490">
    <property type="entry name" value="HELICc"/>
    <property type="match status" value="1"/>
</dbReference>
<dbReference type="PANTHER" id="PTHR44533">
    <property type="entry name" value="DEAD/H RNA HELICASE, PUTATIVE-RELATED"/>
    <property type="match status" value="1"/>
</dbReference>
<dbReference type="Pfam" id="PF00271">
    <property type="entry name" value="Helicase_C"/>
    <property type="match status" value="1"/>
</dbReference>
<dbReference type="InterPro" id="IPR059032">
    <property type="entry name" value="WHD_DDX60"/>
</dbReference>
<dbReference type="InterPro" id="IPR055124">
    <property type="entry name" value="PIN-like_DDX60"/>
</dbReference>
<reference evidence="8" key="1">
    <citation type="submission" date="2020-11" db="EMBL/GenBank/DDBJ databases">
        <authorList>
            <consortium name="DOE Joint Genome Institute"/>
            <person name="Ahrendt S."/>
            <person name="Riley R."/>
            <person name="Andreopoulos W."/>
            <person name="Labutti K."/>
            <person name="Pangilinan J."/>
            <person name="Ruiz-Duenas F.J."/>
            <person name="Barrasa J.M."/>
            <person name="Sanchez-Garcia M."/>
            <person name="Camarero S."/>
            <person name="Miyauchi S."/>
            <person name="Serrano A."/>
            <person name="Linde D."/>
            <person name="Babiker R."/>
            <person name="Drula E."/>
            <person name="Ayuso-Fernandez I."/>
            <person name="Pacheco R."/>
            <person name="Padilla G."/>
            <person name="Ferreira P."/>
            <person name="Barriuso J."/>
            <person name="Kellner H."/>
            <person name="Castanera R."/>
            <person name="Alfaro M."/>
            <person name="Ramirez L."/>
            <person name="Pisabarro A.G."/>
            <person name="Kuo A."/>
            <person name="Tritt A."/>
            <person name="Lipzen A."/>
            <person name="He G."/>
            <person name="Yan M."/>
            <person name="Ng V."/>
            <person name="Cullen D."/>
            <person name="Martin F."/>
            <person name="Rosso M.-N."/>
            <person name="Henrissat B."/>
            <person name="Hibbett D."/>
            <person name="Martinez A.T."/>
            <person name="Grigoriev I.V."/>
        </authorList>
    </citation>
    <scope>NUCLEOTIDE SEQUENCE</scope>
    <source>
        <strain evidence="8">AH 40177</strain>
    </source>
</reference>
<dbReference type="GO" id="GO:0003676">
    <property type="term" value="F:nucleic acid binding"/>
    <property type="evidence" value="ECO:0007669"/>
    <property type="project" value="InterPro"/>
</dbReference>
<dbReference type="GO" id="GO:0005737">
    <property type="term" value="C:cytoplasm"/>
    <property type="evidence" value="ECO:0007669"/>
    <property type="project" value="TreeGrafter"/>
</dbReference>
<proteinExistence type="predicted"/>
<dbReference type="GO" id="GO:0004386">
    <property type="term" value="F:helicase activity"/>
    <property type="evidence" value="ECO:0007669"/>
    <property type="project" value="UniProtKB-KW"/>
</dbReference>
<feature type="compositionally biased region" description="Acidic residues" evidence="5">
    <location>
        <begin position="1"/>
        <end position="10"/>
    </location>
</feature>
<dbReference type="PROSITE" id="PS51192">
    <property type="entry name" value="HELICASE_ATP_BIND_1"/>
    <property type="match status" value="1"/>
</dbReference>
<name>A0A9P5PKQ7_9AGAR</name>
<dbReference type="EMBL" id="JADNRY010000139">
    <property type="protein sequence ID" value="KAF9063770.1"/>
    <property type="molecule type" value="Genomic_DNA"/>
</dbReference>
<feature type="region of interest" description="Disordered" evidence="5">
    <location>
        <begin position="1"/>
        <end position="22"/>
    </location>
</feature>
<dbReference type="SUPFAM" id="SSF52540">
    <property type="entry name" value="P-loop containing nucleoside triphosphate hydrolases"/>
    <property type="match status" value="1"/>
</dbReference>
<keyword evidence="2" id="KW-0378">Hydrolase</keyword>
<evidence type="ECO:0000313" key="9">
    <source>
        <dbReference type="Proteomes" id="UP000772434"/>
    </source>
</evidence>
<evidence type="ECO:0000259" key="6">
    <source>
        <dbReference type="PROSITE" id="PS51192"/>
    </source>
</evidence>
<gene>
    <name evidence="8" type="ORF">BDP27DRAFT_217129</name>
</gene>
<evidence type="ECO:0000256" key="3">
    <source>
        <dbReference type="ARBA" id="ARBA00022806"/>
    </source>
</evidence>
<evidence type="ECO:0000259" key="7">
    <source>
        <dbReference type="PROSITE" id="PS51194"/>
    </source>
</evidence>
<keyword evidence="1" id="KW-0547">Nucleotide-binding</keyword>
<dbReference type="Pfam" id="PF23002">
    <property type="entry name" value="PIN-like_DDX60"/>
    <property type="match status" value="1"/>
</dbReference>
<dbReference type="InterPro" id="IPR011545">
    <property type="entry name" value="DEAD/DEAH_box_helicase_dom"/>
</dbReference>